<name>A0A6C0ENE9_9ZZZZ</name>
<dbReference type="AlphaFoldDB" id="A0A6C0ENE9"/>
<evidence type="ECO:0000313" key="1">
    <source>
        <dbReference type="EMBL" id="QHT29839.1"/>
    </source>
</evidence>
<accession>A0A6C0ENE9</accession>
<dbReference type="EMBL" id="MN738883">
    <property type="protein sequence ID" value="QHT29839.1"/>
    <property type="molecule type" value="Genomic_DNA"/>
</dbReference>
<sequence>MNQTASDHLVLKLVEADDDNQLRETMYVFYDPVWETYGIRGGYHVISRETGITTPVFFSFYCDKMADVITFLKVMTRQYHKLTVQLMKFTDLPVESDHITYDHLRRHDLNRHELVGFDFTGGQDITCILTDFLQVCTSVYNVY</sequence>
<organism evidence="1">
    <name type="scientific">viral metagenome</name>
    <dbReference type="NCBI Taxonomy" id="1070528"/>
    <lineage>
        <taxon>unclassified sequences</taxon>
        <taxon>metagenomes</taxon>
        <taxon>organismal metagenomes</taxon>
    </lineage>
</organism>
<proteinExistence type="predicted"/>
<reference evidence="1" key="1">
    <citation type="journal article" date="2020" name="Nature">
        <title>Giant virus diversity and host interactions through global metagenomics.</title>
        <authorList>
            <person name="Schulz F."/>
            <person name="Roux S."/>
            <person name="Paez-Espino D."/>
            <person name="Jungbluth S."/>
            <person name="Walsh D.A."/>
            <person name="Denef V.J."/>
            <person name="McMahon K.D."/>
            <person name="Konstantinidis K.T."/>
            <person name="Eloe-Fadrosh E.A."/>
            <person name="Kyrpides N.C."/>
            <person name="Woyke T."/>
        </authorList>
    </citation>
    <scope>NUCLEOTIDE SEQUENCE</scope>
    <source>
        <strain evidence="1">GVMAG-M-3300009068-24</strain>
    </source>
</reference>
<protein>
    <submittedName>
        <fullName evidence="1">Uncharacterized protein</fullName>
    </submittedName>
</protein>